<evidence type="ECO:0000256" key="3">
    <source>
        <dbReference type="ARBA" id="ARBA00022692"/>
    </source>
</evidence>
<feature type="transmembrane region" description="Helical" evidence="8">
    <location>
        <begin position="40"/>
        <end position="58"/>
    </location>
</feature>
<feature type="domain" description="Pycsar effector protein" evidence="9">
    <location>
        <begin position="23"/>
        <end position="175"/>
    </location>
</feature>
<accession>A0A0L6CGT0</accession>
<feature type="transmembrane region" description="Helical" evidence="8">
    <location>
        <begin position="158"/>
        <end position="179"/>
    </location>
</feature>
<proteinExistence type="predicted"/>
<evidence type="ECO:0000256" key="5">
    <source>
        <dbReference type="ARBA" id="ARBA00022989"/>
    </source>
</evidence>
<keyword evidence="4" id="KW-0547">Nucleotide-binding</keyword>
<protein>
    <recommendedName>
        <fullName evidence="9">Pycsar effector protein domain-containing protein</fullName>
    </recommendedName>
</protein>
<evidence type="ECO:0000256" key="8">
    <source>
        <dbReference type="SAM" id="Phobius"/>
    </source>
</evidence>
<evidence type="ECO:0000256" key="2">
    <source>
        <dbReference type="ARBA" id="ARBA00022475"/>
    </source>
</evidence>
<comment type="subcellular location">
    <subcellularLocation>
        <location evidence="1">Cell membrane</location>
    </subcellularLocation>
</comment>
<keyword evidence="2" id="KW-1003">Cell membrane</keyword>
<name>A0A0L6CGT0_9MICO</name>
<evidence type="ECO:0000256" key="6">
    <source>
        <dbReference type="ARBA" id="ARBA00023118"/>
    </source>
</evidence>
<dbReference type="Pfam" id="PF18967">
    <property type="entry name" value="PycTM"/>
    <property type="match status" value="1"/>
</dbReference>
<dbReference type="Proteomes" id="UP000037397">
    <property type="component" value="Unassembled WGS sequence"/>
</dbReference>
<reference evidence="11" key="1">
    <citation type="submission" date="2015-03" db="EMBL/GenBank/DDBJ databases">
        <title>Luteipulveratus halotolerans sp. nov., a novel actinobacterium (Dermacoccaceae) from Sarawak, Malaysia.</title>
        <authorList>
            <person name="Juboi H."/>
            <person name="Basik A."/>
            <person name="Shamsul S.S."/>
            <person name="Arnold P."/>
            <person name="Schmitt E.K."/>
            <person name="Sanglier J.-J."/>
            <person name="Yeo T."/>
        </authorList>
    </citation>
    <scope>NUCLEOTIDE SEQUENCE [LARGE SCALE GENOMIC DNA]</scope>
    <source>
        <strain evidence="11">C296001</strain>
    </source>
</reference>
<keyword evidence="3 8" id="KW-0812">Transmembrane</keyword>
<dbReference type="EMBL" id="LAIR01000002">
    <property type="protein sequence ID" value="KNX36723.1"/>
    <property type="molecule type" value="Genomic_DNA"/>
</dbReference>
<keyword evidence="5 8" id="KW-1133">Transmembrane helix</keyword>
<keyword evidence="11" id="KW-1185">Reference proteome</keyword>
<evidence type="ECO:0000313" key="10">
    <source>
        <dbReference type="EMBL" id="KNX36723.1"/>
    </source>
</evidence>
<evidence type="ECO:0000256" key="1">
    <source>
        <dbReference type="ARBA" id="ARBA00004236"/>
    </source>
</evidence>
<keyword evidence="6" id="KW-0051">Antiviral defense</keyword>
<keyword evidence="7 8" id="KW-0472">Membrane</keyword>
<evidence type="ECO:0000256" key="7">
    <source>
        <dbReference type="ARBA" id="ARBA00023136"/>
    </source>
</evidence>
<dbReference type="RefSeq" id="WP_050669006.1">
    <property type="nucleotide sequence ID" value="NZ_LAIR01000002.1"/>
</dbReference>
<evidence type="ECO:0000256" key="4">
    <source>
        <dbReference type="ARBA" id="ARBA00022741"/>
    </source>
</evidence>
<evidence type="ECO:0000259" key="9">
    <source>
        <dbReference type="Pfam" id="PF18967"/>
    </source>
</evidence>
<dbReference type="OrthoDB" id="5149085at2"/>
<feature type="transmembrane region" description="Helical" evidence="8">
    <location>
        <begin position="70"/>
        <end position="94"/>
    </location>
</feature>
<comment type="caution">
    <text evidence="10">The sequence shown here is derived from an EMBL/GenBank/DDBJ whole genome shotgun (WGS) entry which is preliminary data.</text>
</comment>
<gene>
    <name evidence="10" type="ORF">VV01_05495</name>
</gene>
<evidence type="ECO:0000313" key="11">
    <source>
        <dbReference type="Proteomes" id="UP000037397"/>
    </source>
</evidence>
<dbReference type="AlphaFoldDB" id="A0A0L6CGT0"/>
<dbReference type="InterPro" id="IPR043760">
    <property type="entry name" value="PycTM_dom"/>
</dbReference>
<sequence>MRRSRARIAPSTVADADRGDGAFQALDQIANWVRFADTKATLLTAGLGIVLSALTANVKTIANALRDGCPWAPVVGALAGATLLAVAWTVFWMVRAVGPQKGVQYAGPNRFAWPSLIGTSAEQLADHVRTVDASMDAWQQVVDLSALANRKFQACGNAVKGLAVLVVLGPACIALSIGVTN</sequence>
<organism evidence="10 11">
    <name type="scientific">Luteipulveratus halotolerans</name>
    <dbReference type="NCBI Taxonomy" id="1631356"/>
    <lineage>
        <taxon>Bacteria</taxon>
        <taxon>Bacillati</taxon>
        <taxon>Actinomycetota</taxon>
        <taxon>Actinomycetes</taxon>
        <taxon>Micrococcales</taxon>
        <taxon>Dermacoccaceae</taxon>
        <taxon>Luteipulveratus</taxon>
    </lineage>
</organism>